<evidence type="ECO:0000256" key="1">
    <source>
        <dbReference type="SAM" id="Phobius"/>
    </source>
</evidence>
<dbReference type="WBParaSite" id="Csp11.Scaffold601.g5444.t1">
    <property type="protein sequence ID" value="Csp11.Scaffold601.g5444.t1"/>
    <property type="gene ID" value="Csp11.Scaffold601.g5444"/>
</dbReference>
<feature type="transmembrane region" description="Helical" evidence="1">
    <location>
        <begin position="305"/>
        <end position="330"/>
    </location>
</feature>
<keyword evidence="1" id="KW-0472">Membrane</keyword>
<feature type="transmembrane region" description="Helical" evidence="1">
    <location>
        <begin position="32"/>
        <end position="57"/>
    </location>
</feature>
<sequence>MTDFASSSFFVLPDQASVCFVNTSRRMDSVNRIIIGSTILSFSLISIILNVTVIVALFHSWNSFRRQPFTQFVLSMISAGTLYTSVNFFVSIPCSFNYCQYLQNDTLLVILSTPNTLSFIAYLLANFGFSIYRSCIVFDLFRTHLKAVQMVHKKLLILKLNISFYRSLYIFLGYCQSTLLSTQLPEDALKDSIDGQSDIPITVQVAMFGVSFILFPFIKLFSNFSVGISFIDINFYAGQVLPILMCFMYGVMIADIYWKKSQNNGKSKKFSAFDIKLAFQYLLVCSVQYLASFLFYIVPKVGNGSVLAIISMNIIGVIDMGLNPLILLIFNSKVRFSTAALFQFVPCVRPNQRKLTTVTIVLRKSTY</sequence>
<organism evidence="2 3">
    <name type="scientific">Caenorhabditis tropicalis</name>
    <dbReference type="NCBI Taxonomy" id="1561998"/>
    <lineage>
        <taxon>Eukaryota</taxon>
        <taxon>Metazoa</taxon>
        <taxon>Ecdysozoa</taxon>
        <taxon>Nematoda</taxon>
        <taxon>Chromadorea</taxon>
        <taxon>Rhabditida</taxon>
        <taxon>Rhabditina</taxon>
        <taxon>Rhabditomorpha</taxon>
        <taxon>Rhabditoidea</taxon>
        <taxon>Rhabditidae</taxon>
        <taxon>Peloderinae</taxon>
        <taxon>Caenorhabditis</taxon>
    </lineage>
</organism>
<dbReference type="eggNOG" id="ENOG502TGZU">
    <property type="taxonomic scope" value="Eukaryota"/>
</dbReference>
<name>A0A1I7TFK2_9PELO</name>
<keyword evidence="1" id="KW-1133">Transmembrane helix</keyword>
<protein>
    <submittedName>
        <fullName evidence="3">UNC93-like protein</fullName>
    </submittedName>
</protein>
<feature type="transmembrane region" description="Helical" evidence="1">
    <location>
        <begin position="278"/>
        <end position="298"/>
    </location>
</feature>
<proteinExistence type="predicted"/>
<accession>A0A1I7TFK2</accession>
<evidence type="ECO:0000313" key="3">
    <source>
        <dbReference type="WBParaSite" id="Csp11.Scaffold601.g5444.t1"/>
    </source>
</evidence>
<feature type="transmembrane region" description="Helical" evidence="1">
    <location>
        <begin position="201"/>
        <end position="221"/>
    </location>
</feature>
<feature type="transmembrane region" description="Helical" evidence="1">
    <location>
        <begin position="233"/>
        <end position="258"/>
    </location>
</feature>
<keyword evidence="1" id="KW-0812">Transmembrane</keyword>
<keyword evidence="2" id="KW-1185">Reference proteome</keyword>
<feature type="transmembrane region" description="Helical" evidence="1">
    <location>
        <begin position="69"/>
        <end position="92"/>
    </location>
</feature>
<dbReference type="Proteomes" id="UP000095282">
    <property type="component" value="Unplaced"/>
</dbReference>
<dbReference type="AlphaFoldDB" id="A0A1I7TFK2"/>
<reference evidence="3" key="1">
    <citation type="submission" date="2016-11" db="UniProtKB">
        <authorList>
            <consortium name="WormBaseParasite"/>
        </authorList>
    </citation>
    <scope>IDENTIFICATION</scope>
</reference>
<evidence type="ECO:0000313" key="2">
    <source>
        <dbReference type="Proteomes" id="UP000095282"/>
    </source>
</evidence>